<sequence length="134" mass="15520">MLFVEYYECLCSSDRVRYRSKLTALSAETCPYKIPAGSWINDPTKWPGIEWPDVSYYLIETPGVFTRESMRNRRSVEAHNQFESGWVKIVLYYKPIDSPHCILKANVTPSQRVNDTPNHPWIERKGQGCDSSTL</sequence>
<evidence type="ECO:0000256" key="1">
    <source>
        <dbReference type="SAM" id="MobiDB-lite"/>
    </source>
</evidence>
<evidence type="ECO:0000313" key="3">
    <source>
        <dbReference type="Proteomes" id="UP001208570"/>
    </source>
</evidence>
<evidence type="ECO:0000313" key="2">
    <source>
        <dbReference type="EMBL" id="KAK2139925.1"/>
    </source>
</evidence>
<dbReference type="Proteomes" id="UP001208570">
    <property type="component" value="Unassembled WGS sequence"/>
</dbReference>
<name>A0AAD9ITS0_9ANNE</name>
<organism evidence="2 3">
    <name type="scientific">Paralvinella palmiformis</name>
    <dbReference type="NCBI Taxonomy" id="53620"/>
    <lineage>
        <taxon>Eukaryota</taxon>
        <taxon>Metazoa</taxon>
        <taxon>Spiralia</taxon>
        <taxon>Lophotrochozoa</taxon>
        <taxon>Annelida</taxon>
        <taxon>Polychaeta</taxon>
        <taxon>Sedentaria</taxon>
        <taxon>Canalipalpata</taxon>
        <taxon>Terebellida</taxon>
        <taxon>Terebelliformia</taxon>
        <taxon>Alvinellidae</taxon>
        <taxon>Paralvinella</taxon>
    </lineage>
</organism>
<proteinExistence type="predicted"/>
<comment type="caution">
    <text evidence="2">The sequence shown here is derived from an EMBL/GenBank/DDBJ whole genome shotgun (WGS) entry which is preliminary data.</text>
</comment>
<keyword evidence="3" id="KW-1185">Reference proteome</keyword>
<gene>
    <name evidence="2" type="ORF">LSH36_1555g00013</name>
</gene>
<reference evidence="2" key="1">
    <citation type="journal article" date="2023" name="Mol. Biol. Evol.">
        <title>Third-Generation Sequencing Reveals the Adaptive Role of the Epigenome in Three Deep-Sea Polychaetes.</title>
        <authorList>
            <person name="Perez M."/>
            <person name="Aroh O."/>
            <person name="Sun Y."/>
            <person name="Lan Y."/>
            <person name="Juniper S.K."/>
            <person name="Young C.R."/>
            <person name="Angers B."/>
            <person name="Qian P.Y."/>
        </authorList>
    </citation>
    <scope>NUCLEOTIDE SEQUENCE</scope>
    <source>
        <strain evidence="2">P08H-3</strain>
    </source>
</reference>
<dbReference type="EMBL" id="JAODUP010001554">
    <property type="protein sequence ID" value="KAK2139925.1"/>
    <property type="molecule type" value="Genomic_DNA"/>
</dbReference>
<protein>
    <submittedName>
        <fullName evidence="2">Uncharacterized protein</fullName>
    </submittedName>
</protein>
<dbReference type="AlphaFoldDB" id="A0AAD9ITS0"/>
<accession>A0AAD9ITS0</accession>
<dbReference type="PANTHER" id="PTHR47526">
    <property type="entry name" value="ATP-DEPENDENT DNA HELICASE"/>
    <property type="match status" value="1"/>
</dbReference>
<dbReference type="PANTHER" id="PTHR47526:SF3">
    <property type="entry name" value="PHD-TYPE DOMAIN-CONTAINING PROTEIN"/>
    <property type="match status" value="1"/>
</dbReference>
<feature type="region of interest" description="Disordered" evidence="1">
    <location>
        <begin position="113"/>
        <end position="134"/>
    </location>
</feature>